<proteinExistence type="predicted"/>
<gene>
    <name evidence="1" type="ORF">EVAR_42952_1</name>
</gene>
<dbReference type="EMBL" id="BGZK01001186">
    <property type="protein sequence ID" value="GBP73780.1"/>
    <property type="molecule type" value="Genomic_DNA"/>
</dbReference>
<sequence length="87" mass="9718">MLRLFAKTTGRVGRILQSCRRFETLDVRCGLVAEIDIKMARSRPDNSNLDAIGSSCGTQGGFDTHQHGYEKQYKMIICIATNVPDIQ</sequence>
<dbReference type="Proteomes" id="UP000299102">
    <property type="component" value="Unassembled WGS sequence"/>
</dbReference>
<protein>
    <submittedName>
        <fullName evidence="1">Uncharacterized protein</fullName>
    </submittedName>
</protein>
<name>A0A4C1YFG5_EUMVA</name>
<comment type="caution">
    <text evidence="1">The sequence shown here is derived from an EMBL/GenBank/DDBJ whole genome shotgun (WGS) entry which is preliminary data.</text>
</comment>
<keyword evidence="2" id="KW-1185">Reference proteome</keyword>
<organism evidence="1 2">
    <name type="scientific">Eumeta variegata</name>
    <name type="common">Bagworm moth</name>
    <name type="synonym">Eumeta japonica</name>
    <dbReference type="NCBI Taxonomy" id="151549"/>
    <lineage>
        <taxon>Eukaryota</taxon>
        <taxon>Metazoa</taxon>
        <taxon>Ecdysozoa</taxon>
        <taxon>Arthropoda</taxon>
        <taxon>Hexapoda</taxon>
        <taxon>Insecta</taxon>
        <taxon>Pterygota</taxon>
        <taxon>Neoptera</taxon>
        <taxon>Endopterygota</taxon>
        <taxon>Lepidoptera</taxon>
        <taxon>Glossata</taxon>
        <taxon>Ditrysia</taxon>
        <taxon>Tineoidea</taxon>
        <taxon>Psychidae</taxon>
        <taxon>Oiketicinae</taxon>
        <taxon>Eumeta</taxon>
    </lineage>
</organism>
<evidence type="ECO:0000313" key="2">
    <source>
        <dbReference type="Proteomes" id="UP000299102"/>
    </source>
</evidence>
<reference evidence="1 2" key="1">
    <citation type="journal article" date="2019" name="Commun. Biol.">
        <title>The bagworm genome reveals a unique fibroin gene that provides high tensile strength.</title>
        <authorList>
            <person name="Kono N."/>
            <person name="Nakamura H."/>
            <person name="Ohtoshi R."/>
            <person name="Tomita M."/>
            <person name="Numata K."/>
            <person name="Arakawa K."/>
        </authorList>
    </citation>
    <scope>NUCLEOTIDE SEQUENCE [LARGE SCALE GENOMIC DNA]</scope>
</reference>
<accession>A0A4C1YFG5</accession>
<evidence type="ECO:0000313" key="1">
    <source>
        <dbReference type="EMBL" id="GBP73780.1"/>
    </source>
</evidence>
<dbReference type="AlphaFoldDB" id="A0A4C1YFG5"/>